<keyword evidence="3" id="KW-1185">Reference proteome</keyword>
<reference evidence="2" key="1">
    <citation type="journal article" date="2012" name="Nat. Biotechnol.">
        <title>Draft genome sequence of pigeonpea (Cajanus cajan), an orphan legume crop of resource-poor farmers.</title>
        <authorList>
            <person name="Varshney R.K."/>
            <person name="Chen W."/>
            <person name="Li Y."/>
            <person name="Bharti A.K."/>
            <person name="Saxena R.K."/>
            <person name="Schlueter J.A."/>
            <person name="Donoghue M.T."/>
            <person name="Azam S."/>
            <person name="Fan G."/>
            <person name="Whaley A.M."/>
            <person name="Farmer A.D."/>
            <person name="Sheridan J."/>
            <person name="Iwata A."/>
            <person name="Tuteja R."/>
            <person name="Penmetsa R.V."/>
            <person name="Wu W."/>
            <person name="Upadhyaya H.D."/>
            <person name="Yang S.P."/>
            <person name="Shah T."/>
            <person name="Saxena K.B."/>
            <person name="Michael T."/>
            <person name="McCombie W.R."/>
            <person name="Yang B."/>
            <person name="Zhang G."/>
            <person name="Yang H."/>
            <person name="Wang J."/>
            <person name="Spillane C."/>
            <person name="Cook D.R."/>
            <person name="May G.D."/>
            <person name="Xu X."/>
            <person name="Jackson S.A."/>
        </authorList>
    </citation>
    <scope>NUCLEOTIDE SEQUENCE [LARGE SCALE GENOMIC DNA]</scope>
</reference>
<keyword evidence="1" id="KW-0812">Transmembrane</keyword>
<dbReference type="STRING" id="3821.A0A151RAL9"/>
<keyword evidence="1" id="KW-1133">Transmembrane helix</keyword>
<dbReference type="OrthoDB" id="1921056at2759"/>
<dbReference type="PANTHER" id="PTHR33306">
    <property type="entry name" value="EXPRESSED PROTEIN-RELATED-RELATED"/>
    <property type="match status" value="1"/>
</dbReference>
<name>A0A151RAL9_CAJCA</name>
<dbReference type="PANTHER" id="PTHR33306:SF7">
    <property type="entry name" value="EXPRESSED PROTEIN"/>
    <property type="match status" value="1"/>
</dbReference>
<keyword evidence="1" id="KW-0472">Membrane</keyword>
<feature type="transmembrane region" description="Helical" evidence="1">
    <location>
        <begin position="104"/>
        <end position="124"/>
    </location>
</feature>
<evidence type="ECO:0000256" key="1">
    <source>
        <dbReference type="SAM" id="Phobius"/>
    </source>
</evidence>
<dbReference type="Gramene" id="C.cajan_34932.t">
    <property type="protein sequence ID" value="C.cajan_34932.t.cds1"/>
    <property type="gene ID" value="C.cajan_34932"/>
</dbReference>
<proteinExistence type="predicted"/>
<evidence type="ECO:0000313" key="2">
    <source>
        <dbReference type="EMBL" id="KYP39670.1"/>
    </source>
</evidence>
<dbReference type="EMBL" id="KQ483890">
    <property type="protein sequence ID" value="KYP39670.1"/>
    <property type="molecule type" value="Genomic_DNA"/>
</dbReference>
<feature type="transmembrane region" description="Helical" evidence="1">
    <location>
        <begin position="20"/>
        <end position="42"/>
    </location>
</feature>
<dbReference type="OMA" id="FLGMSWY"/>
<evidence type="ECO:0008006" key="4">
    <source>
        <dbReference type="Google" id="ProtNLM"/>
    </source>
</evidence>
<organism evidence="2 3">
    <name type="scientific">Cajanus cajan</name>
    <name type="common">Pigeon pea</name>
    <name type="synonym">Cajanus indicus</name>
    <dbReference type="NCBI Taxonomy" id="3821"/>
    <lineage>
        <taxon>Eukaryota</taxon>
        <taxon>Viridiplantae</taxon>
        <taxon>Streptophyta</taxon>
        <taxon>Embryophyta</taxon>
        <taxon>Tracheophyta</taxon>
        <taxon>Spermatophyta</taxon>
        <taxon>Magnoliopsida</taxon>
        <taxon>eudicotyledons</taxon>
        <taxon>Gunneridae</taxon>
        <taxon>Pentapetalae</taxon>
        <taxon>rosids</taxon>
        <taxon>fabids</taxon>
        <taxon>Fabales</taxon>
        <taxon>Fabaceae</taxon>
        <taxon>Papilionoideae</taxon>
        <taxon>50 kb inversion clade</taxon>
        <taxon>NPAAA clade</taxon>
        <taxon>indigoferoid/millettioid clade</taxon>
        <taxon>Phaseoleae</taxon>
        <taxon>Cajanus</taxon>
    </lineage>
</organism>
<accession>A0A151RAL9</accession>
<evidence type="ECO:0000313" key="3">
    <source>
        <dbReference type="Proteomes" id="UP000075243"/>
    </source>
</evidence>
<dbReference type="Proteomes" id="UP000075243">
    <property type="component" value="Unassembled WGS sequence"/>
</dbReference>
<feature type="transmembrane region" description="Helical" evidence="1">
    <location>
        <begin position="54"/>
        <end position="72"/>
    </location>
</feature>
<sequence length="129" mass="14725">MAYDKNRASSVLDGFTLNPLPYPILLILALIFAFLAISWYFSYEEVVESAEKQLSWLLFATPVVLILIVRWLSSMENSDWFSASLPWERRRGTNQSPSEGSSPWGVAALILVLLVMVQFQSNFLDSWFV</sequence>
<dbReference type="AlphaFoldDB" id="A0A151RAL9"/>
<protein>
    <recommendedName>
        <fullName evidence="4">Transmembrane protein</fullName>
    </recommendedName>
</protein>
<gene>
    <name evidence="2" type="ORF">KK1_039029</name>
</gene>